<dbReference type="InterPro" id="IPR011992">
    <property type="entry name" value="EF-hand-dom_pair"/>
</dbReference>
<dbReference type="Proteomes" id="UP001497444">
    <property type="component" value="Chromosome 12"/>
</dbReference>
<keyword evidence="1" id="KW-0479">Metal-binding</keyword>
<keyword evidence="5" id="KW-1185">Reference proteome</keyword>
<evidence type="ECO:0008006" key="6">
    <source>
        <dbReference type="Google" id="ProtNLM"/>
    </source>
</evidence>
<evidence type="ECO:0000256" key="3">
    <source>
        <dbReference type="ARBA" id="ARBA00022837"/>
    </source>
</evidence>
<name>A0ABP0W149_9BRYO</name>
<reference evidence="4" key="1">
    <citation type="submission" date="2024-02" db="EMBL/GenBank/DDBJ databases">
        <authorList>
            <consortium name="ELIXIR-Norway"/>
            <consortium name="Elixir Norway"/>
        </authorList>
    </citation>
    <scope>NUCLEOTIDE SEQUENCE</scope>
</reference>
<sequence>MFGPKKIDHAFFTKFDRIGFHLIGSEKIGAEELAQVEEMRVNPFAARICELFSDDGSDKLTFMMFLNVMSTFSKETHADVKMVWIFALWDFDGDDILGPDDIMQGINLLTCSGVAIQPSLASLHRVPSSEGLDLIELDDLVSKVVDESDPQNEGLGYMDFRGLLLRMPDLLANFEITIR</sequence>
<accession>A0ABP0W149</accession>
<dbReference type="PANTHER" id="PTHR45791:SF1">
    <property type="entry name" value="CALCIUM AND INTEGRIN BINDING FAMILY MEMBER 1"/>
    <property type="match status" value="1"/>
</dbReference>
<proteinExistence type="predicted"/>
<dbReference type="PROSITE" id="PS00018">
    <property type="entry name" value="EF_HAND_1"/>
    <property type="match status" value="1"/>
</dbReference>
<evidence type="ECO:0000313" key="5">
    <source>
        <dbReference type="Proteomes" id="UP001497444"/>
    </source>
</evidence>
<organism evidence="4 5">
    <name type="scientific">Sphagnum jensenii</name>
    <dbReference type="NCBI Taxonomy" id="128206"/>
    <lineage>
        <taxon>Eukaryota</taxon>
        <taxon>Viridiplantae</taxon>
        <taxon>Streptophyta</taxon>
        <taxon>Embryophyta</taxon>
        <taxon>Bryophyta</taxon>
        <taxon>Sphagnophytina</taxon>
        <taxon>Sphagnopsida</taxon>
        <taxon>Sphagnales</taxon>
        <taxon>Sphagnaceae</taxon>
        <taxon>Sphagnum</taxon>
    </lineage>
</organism>
<keyword evidence="3" id="KW-0106">Calcium</keyword>
<dbReference type="Gene3D" id="1.10.238.10">
    <property type="entry name" value="EF-hand"/>
    <property type="match status" value="2"/>
</dbReference>
<evidence type="ECO:0000313" key="4">
    <source>
        <dbReference type="EMBL" id="CAK9259302.1"/>
    </source>
</evidence>
<gene>
    <name evidence="4" type="ORF">CSSPJE1EN1_LOCUS4780</name>
</gene>
<evidence type="ECO:0000256" key="2">
    <source>
        <dbReference type="ARBA" id="ARBA00022737"/>
    </source>
</evidence>
<dbReference type="EMBL" id="OZ020107">
    <property type="protein sequence ID" value="CAK9259302.1"/>
    <property type="molecule type" value="Genomic_DNA"/>
</dbReference>
<protein>
    <recommendedName>
        <fullName evidence="6">EF-hand domain-containing protein</fullName>
    </recommendedName>
</protein>
<evidence type="ECO:0000256" key="1">
    <source>
        <dbReference type="ARBA" id="ARBA00022723"/>
    </source>
</evidence>
<dbReference type="InterPro" id="IPR018247">
    <property type="entry name" value="EF_Hand_1_Ca_BS"/>
</dbReference>
<keyword evidence="2" id="KW-0677">Repeat</keyword>
<dbReference type="SUPFAM" id="SSF47473">
    <property type="entry name" value="EF-hand"/>
    <property type="match status" value="1"/>
</dbReference>
<dbReference type="PANTHER" id="PTHR45791">
    <property type="entry name" value="CALCIUM AND INTEGRIN BINDING FAMILY MEMBER 2"/>
    <property type="match status" value="1"/>
</dbReference>
<dbReference type="InterPro" id="IPR051433">
    <property type="entry name" value="CIBP"/>
</dbReference>